<evidence type="ECO:0000313" key="5">
    <source>
        <dbReference type="EMBL" id="VBA34794.1"/>
    </source>
</evidence>
<evidence type="ECO:0000256" key="3">
    <source>
        <dbReference type="SAM" id="Phobius"/>
    </source>
</evidence>
<accession>A0A498PSL6</accession>
<dbReference type="InterPro" id="IPR002641">
    <property type="entry name" value="PNPLA_dom"/>
</dbReference>
<dbReference type="AlphaFoldDB" id="A0A498PSL6"/>
<evidence type="ECO:0000256" key="1">
    <source>
        <dbReference type="ARBA" id="ARBA00023098"/>
    </source>
</evidence>
<keyword evidence="1" id="KW-0443">Lipid metabolism</keyword>
<dbReference type="SUPFAM" id="SSF52151">
    <property type="entry name" value="FabD/lysophospholipase-like"/>
    <property type="match status" value="1"/>
</dbReference>
<feature type="domain" description="PNPLA" evidence="4">
    <location>
        <begin position="15"/>
        <end position="97"/>
    </location>
</feature>
<organism evidence="5 6">
    <name type="scientific">Mycobacterium attenuatum</name>
    <dbReference type="NCBI Taxonomy" id="2341086"/>
    <lineage>
        <taxon>Bacteria</taxon>
        <taxon>Bacillati</taxon>
        <taxon>Actinomycetota</taxon>
        <taxon>Actinomycetes</taxon>
        <taxon>Mycobacteriales</taxon>
        <taxon>Mycobacteriaceae</taxon>
        <taxon>Mycobacterium</taxon>
    </lineage>
</organism>
<protein>
    <recommendedName>
        <fullName evidence="4">PNPLA domain-containing protein</fullName>
    </recommendedName>
</protein>
<dbReference type="Pfam" id="PF01734">
    <property type="entry name" value="Patatin"/>
    <property type="match status" value="1"/>
</dbReference>
<evidence type="ECO:0000259" key="4">
    <source>
        <dbReference type="PROSITE" id="PS51635"/>
    </source>
</evidence>
<dbReference type="Gene3D" id="3.40.1090.10">
    <property type="entry name" value="Cytosolic phospholipase A2 catalytic domain"/>
    <property type="match status" value="1"/>
</dbReference>
<comment type="caution">
    <text evidence="2">Lacks conserved residue(s) required for the propagation of feature annotation.</text>
</comment>
<dbReference type="GO" id="GO:0006629">
    <property type="term" value="P:lipid metabolic process"/>
    <property type="evidence" value="ECO:0007669"/>
    <property type="project" value="UniProtKB-KW"/>
</dbReference>
<sequence>MTNDAAVARSLRADLILSGGAVKFIGLVGAIVALMDAGYSFPRVAGVSGGSVVGAILTAALNGDPLTSAEVKELALSVLLRKWRDAARFPSSVGRGV</sequence>
<evidence type="ECO:0000256" key="2">
    <source>
        <dbReference type="PROSITE-ProRule" id="PRU01161"/>
    </source>
</evidence>
<dbReference type="PROSITE" id="PS51635">
    <property type="entry name" value="PNPLA"/>
    <property type="match status" value="1"/>
</dbReference>
<dbReference type="Proteomes" id="UP000273307">
    <property type="component" value="Unassembled WGS sequence"/>
</dbReference>
<reference evidence="5 6" key="1">
    <citation type="submission" date="2018-09" db="EMBL/GenBank/DDBJ databases">
        <authorList>
            <person name="Tagini F."/>
        </authorList>
    </citation>
    <scope>NUCLEOTIDE SEQUENCE [LARGE SCALE GENOMIC DNA]</scope>
    <source>
        <strain evidence="5 6">MK136</strain>
    </source>
</reference>
<evidence type="ECO:0000313" key="6">
    <source>
        <dbReference type="Proteomes" id="UP000273307"/>
    </source>
</evidence>
<name>A0A498PSL6_9MYCO</name>
<dbReference type="InterPro" id="IPR016035">
    <property type="entry name" value="Acyl_Trfase/lysoPLipase"/>
</dbReference>
<keyword evidence="6" id="KW-1185">Reference proteome</keyword>
<proteinExistence type="predicted"/>
<feature type="transmembrane region" description="Helical" evidence="3">
    <location>
        <begin position="15"/>
        <end position="35"/>
    </location>
</feature>
<gene>
    <name evidence="5" type="ORF">LAUMK136_00820</name>
</gene>
<dbReference type="EMBL" id="UPHP01000021">
    <property type="protein sequence ID" value="VBA34794.1"/>
    <property type="molecule type" value="Genomic_DNA"/>
</dbReference>
<feature type="short sequence motif" description="GXSXG" evidence="2">
    <location>
        <begin position="46"/>
        <end position="50"/>
    </location>
</feature>
<keyword evidence="3" id="KW-1133">Transmembrane helix</keyword>
<keyword evidence="3" id="KW-0812">Transmembrane</keyword>
<keyword evidence="3" id="KW-0472">Membrane</keyword>